<feature type="compositionally biased region" description="Polar residues" evidence="2">
    <location>
        <begin position="452"/>
        <end position="461"/>
    </location>
</feature>
<dbReference type="PANTHER" id="PTHR35004">
    <property type="entry name" value="TRANSPOSASE RV3428C-RELATED"/>
    <property type="match status" value="1"/>
</dbReference>
<evidence type="ECO:0000256" key="2">
    <source>
        <dbReference type="SAM" id="MobiDB-lite"/>
    </source>
</evidence>
<protein>
    <submittedName>
        <fullName evidence="4">Integrase catalytic region</fullName>
    </submittedName>
</protein>
<dbReference type="AlphaFoldDB" id="E6SCK1"/>
<comment type="similarity">
    <text evidence="1">Belongs to the transposase IS21/IS408/IS1162 family.</text>
</comment>
<dbReference type="PANTHER" id="PTHR35004:SF7">
    <property type="entry name" value="INTEGRASE PROTEIN"/>
    <property type="match status" value="1"/>
</dbReference>
<dbReference type="InterPro" id="IPR001584">
    <property type="entry name" value="Integrase_cat-core"/>
</dbReference>
<accession>E6SCK1</accession>
<feature type="region of interest" description="Disordered" evidence="2">
    <location>
        <begin position="396"/>
        <end position="469"/>
    </location>
</feature>
<dbReference type="STRING" id="710696.Intca_3119"/>
<dbReference type="eggNOG" id="COG4584">
    <property type="taxonomic scope" value="Bacteria"/>
</dbReference>
<sequence length="469" mass="51303">MLTREEDIDVHALRKRGWTISAIARHLGRDRKTIRAYLSGREPGVRESAGSDPFERFEAYCAQRLTDDPHLWAATLFDELLELGYERSYPTLTRQLRDRGLRPACEPCRPAKDRAVAVIEHPPGEETQWDWVELPDPPAAWGWGKTAHLLVGALSHSGRWRGVLCESEEAPFLVDGLDRVTRALGGLTRDWRFDRMSTVVSPTSGKVSASFAAVAKHYGVTVKPCPPRRGNRKGVVEKANHIAAQRFWRTLPDDVTVEEAQRRLERWCATRGDIRLRATADGRATVQALAELEPLRPVPAPFPAILTVTRVVSAQALVAYAGNRYSVPPELHGHTVTVSVRLGATHLDIATLPAPGRGAAVPTVIARHRLAPAGAGASIRDEGHVTALTEAALAAFTTAGPHRRKQRRPPSPAARAEADNIRRQLTGDTSSSGEVDVVVDLTRYAAAAAGRNTLTPAPTQDTPKETNHQ</sequence>
<dbReference type="SUPFAM" id="SSF53098">
    <property type="entry name" value="Ribonuclease H-like"/>
    <property type="match status" value="1"/>
</dbReference>
<dbReference type="InterPro" id="IPR054353">
    <property type="entry name" value="IstA-like_C"/>
</dbReference>
<organism evidence="4 5">
    <name type="scientific">Intrasporangium calvum (strain ATCC 23552 / DSM 43043 / JCM 3097 / NBRC 12989 / NCIMB 10167 / NRRL B-3866 / 7 KIP)</name>
    <dbReference type="NCBI Taxonomy" id="710696"/>
    <lineage>
        <taxon>Bacteria</taxon>
        <taxon>Bacillati</taxon>
        <taxon>Actinomycetota</taxon>
        <taxon>Actinomycetes</taxon>
        <taxon>Micrococcales</taxon>
        <taxon>Intrasporangiaceae</taxon>
        <taxon>Intrasporangium</taxon>
    </lineage>
</organism>
<dbReference type="RefSeq" id="WP_013493917.1">
    <property type="nucleotide sequence ID" value="NC_014830.1"/>
</dbReference>
<dbReference type="GO" id="GO:0015074">
    <property type="term" value="P:DNA integration"/>
    <property type="evidence" value="ECO:0007669"/>
    <property type="project" value="InterPro"/>
</dbReference>
<evidence type="ECO:0000256" key="1">
    <source>
        <dbReference type="ARBA" id="ARBA00009277"/>
    </source>
</evidence>
<dbReference type="HOGENOM" id="CLU_048728_0_0_11"/>
<dbReference type="Proteomes" id="UP000008914">
    <property type="component" value="Chromosome"/>
</dbReference>
<dbReference type="InterPro" id="IPR012337">
    <property type="entry name" value="RNaseH-like_sf"/>
</dbReference>
<evidence type="ECO:0000313" key="5">
    <source>
        <dbReference type="Proteomes" id="UP000008914"/>
    </source>
</evidence>
<keyword evidence="5" id="KW-1185">Reference proteome</keyword>
<dbReference type="NCBIfam" id="NF033546">
    <property type="entry name" value="transpos_IS21"/>
    <property type="match status" value="1"/>
</dbReference>
<dbReference type="GO" id="GO:0003676">
    <property type="term" value="F:nucleic acid binding"/>
    <property type="evidence" value="ECO:0007669"/>
    <property type="project" value="InterPro"/>
</dbReference>
<name>E6SCK1_INTC7</name>
<feature type="domain" description="Integrase catalytic" evidence="3">
    <location>
        <begin position="119"/>
        <end position="293"/>
    </location>
</feature>
<gene>
    <name evidence="4" type="ordered locus">Intca_3119</name>
</gene>
<evidence type="ECO:0000313" key="4">
    <source>
        <dbReference type="EMBL" id="ADU49605.1"/>
    </source>
</evidence>
<evidence type="ECO:0000259" key="3">
    <source>
        <dbReference type="PROSITE" id="PS50994"/>
    </source>
</evidence>
<reference evidence="4 5" key="1">
    <citation type="journal article" date="2010" name="Stand. Genomic Sci.">
        <title>Complete genome sequence of Intrasporangium calvum type strain (7 KIP).</title>
        <authorList>
            <person name="Del Rio T.G."/>
            <person name="Chertkov O."/>
            <person name="Yasawong M."/>
            <person name="Lucas S."/>
            <person name="Deshpande S."/>
            <person name="Cheng J.F."/>
            <person name="Detter C."/>
            <person name="Tapia R."/>
            <person name="Han C."/>
            <person name="Goodwin L."/>
            <person name="Pitluck S."/>
            <person name="Liolios K."/>
            <person name="Ivanova N."/>
            <person name="Mavromatis K."/>
            <person name="Pati A."/>
            <person name="Chen A."/>
            <person name="Palaniappan K."/>
            <person name="Land M."/>
            <person name="Hauser L."/>
            <person name="Chang Y.J."/>
            <person name="Jeffries C.D."/>
            <person name="Rohde M."/>
            <person name="Pukall R."/>
            <person name="Sikorski J."/>
            <person name="Goker M."/>
            <person name="Woyke T."/>
            <person name="Bristow J."/>
            <person name="Eisen J.A."/>
            <person name="Markowitz V."/>
            <person name="Hugenholtz P."/>
            <person name="Kyrpides N.C."/>
            <person name="Klenk H.P."/>
            <person name="Lapidus A."/>
        </authorList>
    </citation>
    <scope>NUCLEOTIDE SEQUENCE [LARGE SCALE GENOMIC DNA]</scope>
    <source>
        <strain evidence="5">ATCC 23552 / DSM 43043 / JCM 3097 / NBRC 12989 / 7 KIP</strain>
    </source>
</reference>
<dbReference type="OrthoDB" id="2065409at2"/>
<proteinExistence type="inferred from homology"/>
<dbReference type="Pfam" id="PF22483">
    <property type="entry name" value="Mu-transpos_C_2"/>
    <property type="match status" value="1"/>
</dbReference>
<dbReference type="InterPro" id="IPR036397">
    <property type="entry name" value="RNaseH_sf"/>
</dbReference>
<dbReference type="Gene3D" id="1.10.10.60">
    <property type="entry name" value="Homeodomain-like"/>
    <property type="match status" value="1"/>
</dbReference>
<dbReference type="EMBL" id="CP002343">
    <property type="protein sequence ID" value="ADU49605.1"/>
    <property type="molecule type" value="Genomic_DNA"/>
</dbReference>
<dbReference type="Gene3D" id="3.30.420.10">
    <property type="entry name" value="Ribonuclease H-like superfamily/Ribonuclease H"/>
    <property type="match status" value="1"/>
</dbReference>
<dbReference type="PROSITE" id="PS50994">
    <property type="entry name" value="INTEGRASE"/>
    <property type="match status" value="1"/>
</dbReference>
<dbReference type="KEGG" id="ica:Intca_3119"/>